<sequence length="85" mass="9592">MAPNAPSVVVRRMFALYREGGVGGQEQRPARLAVASYVTWRPISTTDDLTERDIRAIVGTLEYWRMCGEIEYRCRRIAEAMQGAA</sequence>
<proteinExistence type="predicted"/>
<organism evidence="1 2">
    <name type="scientific">Mycolicibacterium nivoides</name>
    <dbReference type="NCBI Taxonomy" id="2487344"/>
    <lineage>
        <taxon>Bacteria</taxon>
        <taxon>Bacillati</taxon>
        <taxon>Actinomycetota</taxon>
        <taxon>Actinomycetes</taxon>
        <taxon>Mycobacteriales</taxon>
        <taxon>Mycobacteriaceae</taxon>
        <taxon>Mycolicibacterium</taxon>
    </lineage>
</organism>
<name>A0ABW9L8V8_9MYCO</name>
<evidence type="ECO:0000313" key="2">
    <source>
        <dbReference type="Proteomes" id="UP001635816"/>
    </source>
</evidence>
<dbReference type="RefSeq" id="WP_409543288.1">
    <property type="nucleotide sequence ID" value="NZ_JBKBDD010000003.1"/>
</dbReference>
<accession>A0ABW9L8V8</accession>
<dbReference type="Proteomes" id="UP001635816">
    <property type="component" value="Unassembled WGS sequence"/>
</dbReference>
<keyword evidence="2" id="KW-1185">Reference proteome</keyword>
<gene>
    <name evidence="1" type="ORF">ACK4CT_11960</name>
</gene>
<protein>
    <submittedName>
        <fullName evidence="1">Uncharacterized protein</fullName>
    </submittedName>
</protein>
<dbReference type="EMBL" id="JBKBDD010000003">
    <property type="protein sequence ID" value="MFN6543895.1"/>
    <property type="molecule type" value="Genomic_DNA"/>
</dbReference>
<comment type="caution">
    <text evidence="1">The sequence shown here is derived from an EMBL/GenBank/DDBJ whole genome shotgun (WGS) entry which is preliminary data.</text>
</comment>
<evidence type="ECO:0000313" key="1">
    <source>
        <dbReference type="EMBL" id="MFN6543895.1"/>
    </source>
</evidence>
<reference evidence="1 2" key="1">
    <citation type="submission" date="2024-12" db="EMBL/GenBank/DDBJ databases">
        <title>The coexistence of Mycolicibacterium septicum and Mycolicibacterium nivoides in clinical samples.</title>
        <authorList>
            <person name="Wang C."/>
            <person name="Feng Y."/>
            <person name="Zong Z."/>
        </authorList>
    </citation>
    <scope>NUCLEOTIDE SEQUENCE [LARGE SCALE GENOMIC DNA]</scope>
    <source>
        <strain evidence="1 2">120309</strain>
    </source>
</reference>